<sequence>MLALDRAKEGRVNTGTAALFVKVEDVEDQPPEFVKVASVARIEENSPIGTSLLQGEVFWRAFVPTNSTIL</sequence>
<evidence type="ECO:0000313" key="1">
    <source>
        <dbReference type="EMBL" id="CAH1116656.1"/>
    </source>
</evidence>
<dbReference type="AlphaFoldDB" id="A0A9P0DD82"/>
<reference evidence="1" key="2">
    <citation type="submission" date="2022-10" db="EMBL/GenBank/DDBJ databases">
        <authorList>
            <consortium name="ENA_rothamsted_submissions"/>
            <consortium name="culmorum"/>
            <person name="King R."/>
        </authorList>
    </citation>
    <scope>NUCLEOTIDE SEQUENCE</scope>
</reference>
<organism evidence="1 2">
    <name type="scientific">Phaedon cochleariae</name>
    <name type="common">Mustard beetle</name>
    <dbReference type="NCBI Taxonomy" id="80249"/>
    <lineage>
        <taxon>Eukaryota</taxon>
        <taxon>Metazoa</taxon>
        <taxon>Ecdysozoa</taxon>
        <taxon>Arthropoda</taxon>
        <taxon>Hexapoda</taxon>
        <taxon>Insecta</taxon>
        <taxon>Pterygota</taxon>
        <taxon>Neoptera</taxon>
        <taxon>Endopterygota</taxon>
        <taxon>Coleoptera</taxon>
        <taxon>Polyphaga</taxon>
        <taxon>Cucujiformia</taxon>
        <taxon>Chrysomeloidea</taxon>
        <taxon>Chrysomelidae</taxon>
        <taxon>Chrysomelinae</taxon>
        <taxon>Chrysomelini</taxon>
        <taxon>Phaedon</taxon>
    </lineage>
</organism>
<dbReference type="EMBL" id="OU896707">
    <property type="protein sequence ID" value="CAH1116656.1"/>
    <property type="molecule type" value="Genomic_DNA"/>
</dbReference>
<accession>A0A9P0DD82</accession>
<gene>
    <name evidence="1" type="ORF">PHAECO_LOCUS384</name>
</gene>
<protein>
    <submittedName>
        <fullName evidence="1">Uncharacterized protein</fullName>
    </submittedName>
</protein>
<keyword evidence="2" id="KW-1185">Reference proteome</keyword>
<name>A0A9P0DD82_PHACE</name>
<dbReference type="OrthoDB" id="6510378at2759"/>
<reference evidence="1" key="1">
    <citation type="submission" date="2022-01" db="EMBL/GenBank/DDBJ databases">
        <authorList>
            <person name="King R."/>
        </authorList>
    </citation>
    <scope>NUCLEOTIDE SEQUENCE</scope>
</reference>
<evidence type="ECO:0000313" key="2">
    <source>
        <dbReference type="Proteomes" id="UP001153737"/>
    </source>
</evidence>
<dbReference type="Proteomes" id="UP001153737">
    <property type="component" value="Chromosome 1"/>
</dbReference>
<proteinExistence type="predicted"/>